<protein>
    <submittedName>
        <fullName evidence="1">Uncharacterized protein</fullName>
    </submittedName>
</protein>
<reference evidence="2" key="1">
    <citation type="journal article" date="2022" name="Mol. Ecol. Resour.">
        <title>The genomes of chicory, endive, great burdock and yacon provide insights into Asteraceae palaeo-polyploidization history and plant inulin production.</title>
        <authorList>
            <person name="Fan W."/>
            <person name="Wang S."/>
            <person name="Wang H."/>
            <person name="Wang A."/>
            <person name="Jiang F."/>
            <person name="Liu H."/>
            <person name="Zhao H."/>
            <person name="Xu D."/>
            <person name="Zhang Y."/>
        </authorList>
    </citation>
    <scope>NUCLEOTIDE SEQUENCE [LARGE SCALE GENOMIC DNA]</scope>
    <source>
        <strain evidence="2">cv. Punajuju</strain>
    </source>
</reference>
<dbReference type="Proteomes" id="UP001055811">
    <property type="component" value="Linkage Group LG03"/>
</dbReference>
<gene>
    <name evidence="1" type="ORF">L2E82_15011</name>
</gene>
<reference evidence="1 2" key="2">
    <citation type="journal article" date="2022" name="Mol. Ecol. Resour.">
        <title>The genomes of chicory, endive, great burdock and yacon provide insights into Asteraceae paleo-polyploidization history and plant inulin production.</title>
        <authorList>
            <person name="Fan W."/>
            <person name="Wang S."/>
            <person name="Wang H."/>
            <person name="Wang A."/>
            <person name="Jiang F."/>
            <person name="Liu H."/>
            <person name="Zhao H."/>
            <person name="Xu D."/>
            <person name="Zhang Y."/>
        </authorList>
    </citation>
    <scope>NUCLEOTIDE SEQUENCE [LARGE SCALE GENOMIC DNA]</scope>
    <source>
        <strain evidence="2">cv. Punajuju</strain>
        <tissue evidence="1">Leaves</tissue>
    </source>
</reference>
<proteinExistence type="predicted"/>
<accession>A0ACB9F1M8</accession>
<name>A0ACB9F1M8_CICIN</name>
<organism evidence="1 2">
    <name type="scientific">Cichorium intybus</name>
    <name type="common">Chicory</name>
    <dbReference type="NCBI Taxonomy" id="13427"/>
    <lineage>
        <taxon>Eukaryota</taxon>
        <taxon>Viridiplantae</taxon>
        <taxon>Streptophyta</taxon>
        <taxon>Embryophyta</taxon>
        <taxon>Tracheophyta</taxon>
        <taxon>Spermatophyta</taxon>
        <taxon>Magnoliopsida</taxon>
        <taxon>eudicotyledons</taxon>
        <taxon>Gunneridae</taxon>
        <taxon>Pentapetalae</taxon>
        <taxon>asterids</taxon>
        <taxon>campanulids</taxon>
        <taxon>Asterales</taxon>
        <taxon>Asteraceae</taxon>
        <taxon>Cichorioideae</taxon>
        <taxon>Cichorieae</taxon>
        <taxon>Cichoriinae</taxon>
        <taxon>Cichorium</taxon>
    </lineage>
</organism>
<evidence type="ECO:0000313" key="2">
    <source>
        <dbReference type="Proteomes" id="UP001055811"/>
    </source>
</evidence>
<keyword evidence="2" id="KW-1185">Reference proteome</keyword>
<evidence type="ECO:0000313" key="1">
    <source>
        <dbReference type="EMBL" id="KAI3764992.1"/>
    </source>
</evidence>
<comment type="caution">
    <text evidence="1">The sequence shown here is derived from an EMBL/GenBank/DDBJ whole genome shotgun (WGS) entry which is preliminary data.</text>
</comment>
<dbReference type="EMBL" id="CM042011">
    <property type="protein sequence ID" value="KAI3764992.1"/>
    <property type="molecule type" value="Genomic_DNA"/>
</dbReference>
<sequence length="110" mass="12005">MVGGARITGKGWPGALRLIRWVGIRVINGFRDEAASHSSWVMRPINCACVTVPVVGNGHGAVKVTWAWKSNAENQLLISPASSRSERNDYQKQRDTKADCCSLCCAACMR</sequence>